<dbReference type="PANTHER" id="PTHR13935:SF125">
    <property type="entry name" value="BHLH DOMAIN-CONTAINING PROTEIN"/>
    <property type="match status" value="1"/>
</dbReference>
<dbReference type="CDD" id="cd18914">
    <property type="entry name" value="bHLH_AtORG2_like"/>
    <property type="match status" value="1"/>
</dbReference>
<dbReference type="PROSITE" id="PS50888">
    <property type="entry name" value="BHLH"/>
    <property type="match status" value="1"/>
</dbReference>
<keyword evidence="3" id="KW-0804">Transcription</keyword>
<dbReference type="SUPFAM" id="SSF47459">
    <property type="entry name" value="HLH, helix-loop-helix DNA-binding domain"/>
    <property type="match status" value="1"/>
</dbReference>
<dbReference type="Pfam" id="PF00010">
    <property type="entry name" value="HLH"/>
    <property type="match status" value="1"/>
</dbReference>
<feature type="region of interest" description="Disordered" evidence="5">
    <location>
        <begin position="20"/>
        <end position="57"/>
    </location>
</feature>
<dbReference type="PANTHER" id="PTHR13935">
    <property type="entry name" value="ACHAETE-SCUTE TRANSCRIPTION FACTOR-RELATED"/>
    <property type="match status" value="1"/>
</dbReference>
<evidence type="ECO:0000313" key="7">
    <source>
        <dbReference type="EMBL" id="KAH0935548.1"/>
    </source>
</evidence>
<proteinExistence type="predicted"/>
<organism evidence="7 8">
    <name type="scientific">Brassica napus</name>
    <name type="common">Rape</name>
    <dbReference type="NCBI Taxonomy" id="3708"/>
    <lineage>
        <taxon>Eukaryota</taxon>
        <taxon>Viridiplantae</taxon>
        <taxon>Streptophyta</taxon>
        <taxon>Embryophyta</taxon>
        <taxon>Tracheophyta</taxon>
        <taxon>Spermatophyta</taxon>
        <taxon>Magnoliopsida</taxon>
        <taxon>eudicotyledons</taxon>
        <taxon>Gunneridae</taxon>
        <taxon>Pentapetalae</taxon>
        <taxon>rosids</taxon>
        <taxon>malvids</taxon>
        <taxon>Brassicales</taxon>
        <taxon>Brassicaceae</taxon>
        <taxon>Brassiceae</taxon>
        <taxon>Brassica</taxon>
    </lineage>
</organism>
<dbReference type="InterPro" id="IPR011598">
    <property type="entry name" value="bHLH_dom"/>
</dbReference>
<reference evidence="7 8" key="1">
    <citation type="submission" date="2021-05" db="EMBL/GenBank/DDBJ databases">
        <title>Genome Assembly of Synthetic Allotetraploid Brassica napus Reveals Homoeologous Exchanges between Subgenomes.</title>
        <authorList>
            <person name="Davis J.T."/>
        </authorList>
    </citation>
    <scope>NUCLEOTIDE SEQUENCE [LARGE SCALE GENOMIC DNA]</scope>
    <source>
        <strain evidence="8">cv. Da-Ae</strain>
        <tissue evidence="7">Seedling</tissue>
    </source>
</reference>
<dbReference type="Proteomes" id="UP000824890">
    <property type="component" value="Unassembled WGS sequence"/>
</dbReference>
<evidence type="ECO:0000256" key="2">
    <source>
        <dbReference type="ARBA" id="ARBA00023015"/>
    </source>
</evidence>
<comment type="subcellular location">
    <subcellularLocation>
        <location evidence="1">Nucleus</location>
    </subcellularLocation>
</comment>
<keyword evidence="8" id="KW-1185">Reference proteome</keyword>
<dbReference type="EMBL" id="JAGKQM010000003">
    <property type="protein sequence ID" value="KAH0935548.1"/>
    <property type="molecule type" value="Genomic_DNA"/>
</dbReference>
<protein>
    <recommendedName>
        <fullName evidence="6">BHLH domain-containing protein</fullName>
    </recommendedName>
</protein>
<keyword evidence="2" id="KW-0805">Transcription regulation</keyword>
<keyword evidence="4" id="KW-0539">Nucleus</keyword>
<evidence type="ECO:0000256" key="5">
    <source>
        <dbReference type="SAM" id="MobiDB-lite"/>
    </source>
</evidence>
<dbReference type="InterPro" id="IPR015660">
    <property type="entry name" value="MASH1/Ascl1a-like"/>
</dbReference>
<evidence type="ECO:0000256" key="3">
    <source>
        <dbReference type="ARBA" id="ARBA00023163"/>
    </source>
</evidence>
<sequence length="270" mass="30031">MVTYPQILGRFGIAKTMDPYQNPNPRGYQGHMPFGSAGHGGSGGSDIPQGTVDNKQKKKLLHRDIERQRRQEMATLFASLRDHLPLQYIKVHILTHFSSNFLIFILPIVQTRNQDLVGFGFKGYEYGKRAVSEHVGGAVNFIKDTETRIKELSARRDELIRETCYTSNPDLARTASELGNSVPASVMVQPCVSGFEVAVSSDSSGPQALPLSRVLEALQELGLEVISSLTTRVNERLIHTIRVEVNSFGCLDFAWLQQKLVEELIPSTGY</sequence>
<evidence type="ECO:0000313" key="8">
    <source>
        <dbReference type="Proteomes" id="UP000824890"/>
    </source>
</evidence>
<dbReference type="Gene3D" id="4.10.280.10">
    <property type="entry name" value="Helix-loop-helix DNA-binding domain"/>
    <property type="match status" value="1"/>
</dbReference>
<feature type="domain" description="BHLH" evidence="6">
    <location>
        <begin position="57"/>
        <end position="145"/>
    </location>
</feature>
<dbReference type="InterPro" id="IPR036638">
    <property type="entry name" value="HLH_DNA-bd_sf"/>
</dbReference>
<accession>A0ABQ8E1Q2</accession>
<name>A0ABQ8E1Q2_BRANA</name>
<evidence type="ECO:0000259" key="6">
    <source>
        <dbReference type="PROSITE" id="PS50888"/>
    </source>
</evidence>
<evidence type="ECO:0000256" key="1">
    <source>
        <dbReference type="ARBA" id="ARBA00004123"/>
    </source>
</evidence>
<comment type="caution">
    <text evidence="7">The sequence shown here is derived from an EMBL/GenBank/DDBJ whole genome shotgun (WGS) entry which is preliminary data.</text>
</comment>
<evidence type="ECO:0000256" key="4">
    <source>
        <dbReference type="ARBA" id="ARBA00023242"/>
    </source>
</evidence>
<gene>
    <name evidence="7" type="ORF">HID58_012665</name>
</gene>